<reference evidence="2 3" key="1">
    <citation type="submission" date="2021-01" db="EMBL/GenBank/DDBJ databases">
        <title>Whole genome shotgun sequence of Planobispora longispora NBRC 13918.</title>
        <authorList>
            <person name="Komaki H."/>
            <person name="Tamura T."/>
        </authorList>
    </citation>
    <scope>NUCLEOTIDE SEQUENCE [LARGE SCALE GENOMIC DNA]</scope>
    <source>
        <strain evidence="2 3">NBRC 13918</strain>
    </source>
</reference>
<keyword evidence="3" id="KW-1185">Reference proteome</keyword>
<dbReference type="Gene3D" id="2.60.120.10">
    <property type="entry name" value="Jelly Rolls"/>
    <property type="match status" value="1"/>
</dbReference>
<dbReference type="PROSITE" id="PS00888">
    <property type="entry name" value="CNMP_BINDING_1"/>
    <property type="match status" value="1"/>
</dbReference>
<accession>A0A8J3RRF1</accession>
<dbReference type="InterPro" id="IPR018490">
    <property type="entry name" value="cNMP-bd_dom_sf"/>
</dbReference>
<dbReference type="CDD" id="cd00038">
    <property type="entry name" value="CAP_ED"/>
    <property type="match status" value="1"/>
</dbReference>
<dbReference type="InterPro" id="IPR018488">
    <property type="entry name" value="cNMP-bd_CS"/>
</dbReference>
<evidence type="ECO:0000313" key="3">
    <source>
        <dbReference type="Proteomes" id="UP000616724"/>
    </source>
</evidence>
<evidence type="ECO:0000313" key="2">
    <source>
        <dbReference type="EMBL" id="GIH79405.1"/>
    </source>
</evidence>
<organism evidence="2 3">
    <name type="scientific">Planobispora longispora</name>
    <dbReference type="NCBI Taxonomy" id="28887"/>
    <lineage>
        <taxon>Bacteria</taxon>
        <taxon>Bacillati</taxon>
        <taxon>Actinomycetota</taxon>
        <taxon>Actinomycetes</taxon>
        <taxon>Streptosporangiales</taxon>
        <taxon>Streptosporangiaceae</taxon>
        <taxon>Planobispora</taxon>
    </lineage>
</organism>
<comment type="caution">
    <text evidence="2">The sequence shown here is derived from an EMBL/GenBank/DDBJ whole genome shotgun (WGS) entry which is preliminary data.</text>
</comment>
<feature type="domain" description="Cyclic nucleotide-binding" evidence="1">
    <location>
        <begin position="235"/>
        <end position="302"/>
    </location>
</feature>
<dbReference type="EMBL" id="BOOH01000048">
    <property type="protein sequence ID" value="GIH79405.1"/>
    <property type="molecule type" value="Genomic_DNA"/>
</dbReference>
<dbReference type="PROSITE" id="PS00889">
    <property type="entry name" value="CNMP_BINDING_2"/>
    <property type="match status" value="1"/>
</dbReference>
<gene>
    <name evidence="2" type="ORF">Plo01_58340</name>
</gene>
<dbReference type="PROSITE" id="PS50042">
    <property type="entry name" value="CNMP_BINDING_3"/>
    <property type="match status" value="1"/>
</dbReference>
<dbReference type="Proteomes" id="UP000616724">
    <property type="component" value="Unassembled WGS sequence"/>
</dbReference>
<dbReference type="Pfam" id="PF00027">
    <property type="entry name" value="cNMP_binding"/>
    <property type="match status" value="1"/>
</dbReference>
<name>A0A8J3RRF1_9ACTN</name>
<sequence>MRIESHATSLSWIPSEAVKGYTRTMFAAGISHYDSPPPDVLDDLEGMRDADAYRFANRIHAWAEFSGGRPVDYGVEGGVVIGSTTVRLGRLGATFAAVPLPDLRAPAETGDGWVRFTQTAGGRTALPFPRTLARAPFVRWQAPLVWTTLSLTLHADGRSAVGLVGASPFPRHWVYDSADRLCLKAGVADFKAWAGQIATPWGAEDSPVVVTAAETALERELSTRLMHGGARPVVRELRQGEVLVRQGDPGDSLFLLLDGVVSVDVGGGVLAELGPGAVLGERALLEGGSRTATLTAVTPVRVAEAPADAIDRSFLVRLAEGHRRERSGL</sequence>
<dbReference type="SUPFAM" id="SSF51206">
    <property type="entry name" value="cAMP-binding domain-like"/>
    <property type="match status" value="1"/>
</dbReference>
<evidence type="ECO:0000259" key="1">
    <source>
        <dbReference type="PROSITE" id="PS50042"/>
    </source>
</evidence>
<dbReference type="SMART" id="SM00100">
    <property type="entry name" value="cNMP"/>
    <property type="match status" value="1"/>
</dbReference>
<proteinExistence type="predicted"/>
<dbReference type="AlphaFoldDB" id="A0A8J3RRF1"/>
<dbReference type="InterPro" id="IPR000595">
    <property type="entry name" value="cNMP-bd_dom"/>
</dbReference>
<protein>
    <recommendedName>
        <fullName evidence="1">Cyclic nucleotide-binding domain-containing protein</fullName>
    </recommendedName>
</protein>
<dbReference type="InterPro" id="IPR014710">
    <property type="entry name" value="RmlC-like_jellyroll"/>
</dbReference>